<name>A0ABN7ATD2_9HEMI</name>
<proteinExistence type="predicted"/>
<dbReference type="EMBL" id="AP028914">
    <property type="protein sequence ID" value="BES95470.1"/>
    <property type="molecule type" value="Genomic_DNA"/>
</dbReference>
<evidence type="ECO:0000313" key="2">
    <source>
        <dbReference type="EMBL" id="BES95470.1"/>
    </source>
</evidence>
<protein>
    <submittedName>
        <fullName evidence="2">Uncharacterized protein</fullName>
    </submittedName>
</protein>
<evidence type="ECO:0000256" key="1">
    <source>
        <dbReference type="SAM" id="MobiDB-lite"/>
    </source>
</evidence>
<feature type="region of interest" description="Disordered" evidence="1">
    <location>
        <begin position="1"/>
        <end position="58"/>
    </location>
</feature>
<evidence type="ECO:0000313" key="3">
    <source>
        <dbReference type="Proteomes" id="UP001307889"/>
    </source>
</evidence>
<gene>
    <name evidence="2" type="ORF">NTJ_08279</name>
</gene>
<keyword evidence="3" id="KW-1185">Reference proteome</keyword>
<sequence length="94" mass="9933">MAAAPPDVTRARGGEGDLNEARAAGWGGPAPGQWVGLPSQIDRLTGPRSGPSLSHPRIFPISGSHCQLRNVGARCKFRRVDSSPGGQFTEWTVL</sequence>
<accession>A0ABN7ATD2</accession>
<reference evidence="2 3" key="1">
    <citation type="submission" date="2023-09" db="EMBL/GenBank/DDBJ databases">
        <title>Nesidiocoris tenuis whole genome shotgun sequence.</title>
        <authorList>
            <person name="Shibata T."/>
            <person name="Shimoda M."/>
            <person name="Kobayashi T."/>
            <person name="Uehara T."/>
        </authorList>
    </citation>
    <scope>NUCLEOTIDE SEQUENCE [LARGE SCALE GENOMIC DNA]</scope>
    <source>
        <strain evidence="2 3">Japan</strain>
    </source>
</reference>
<organism evidence="2 3">
    <name type="scientific">Nesidiocoris tenuis</name>
    <dbReference type="NCBI Taxonomy" id="355587"/>
    <lineage>
        <taxon>Eukaryota</taxon>
        <taxon>Metazoa</taxon>
        <taxon>Ecdysozoa</taxon>
        <taxon>Arthropoda</taxon>
        <taxon>Hexapoda</taxon>
        <taxon>Insecta</taxon>
        <taxon>Pterygota</taxon>
        <taxon>Neoptera</taxon>
        <taxon>Paraneoptera</taxon>
        <taxon>Hemiptera</taxon>
        <taxon>Heteroptera</taxon>
        <taxon>Panheteroptera</taxon>
        <taxon>Cimicomorpha</taxon>
        <taxon>Miridae</taxon>
        <taxon>Dicyphina</taxon>
        <taxon>Nesidiocoris</taxon>
    </lineage>
</organism>
<dbReference type="Proteomes" id="UP001307889">
    <property type="component" value="Chromosome 6"/>
</dbReference>